<proteinExistence type="predicted"/>
<evidence type="ECO:0000313" key="2">
    <source>
        <dbReference type="EMBL" id="CAL1610226.1"/>
    </source>
</evidence>
<gene>
    <name evidence="2" type="ORF">KC01_LOCUS36878</name>
</gene>
<sequence length="93" mass="10040">MESVHALPSFPTSPRGTNVVKGQGNSDFSAPNGKDRQHKPNISPSSFNVGKPAVPPSESRKYSKWAKVRRPGERHKVKGKSGESGEARVTGCR</sequence>
<protein>
    <submittedName>
        <fullName evidence="2">Uncharacterized protein</fullName>
    </submittedName>
</protein>
<organism evidence="2 3">
    <name type="scientific">Knipowitschia caucasica</name>
    <name type="common">Caucasian dwarf goby</name>
    <name type="synonym">Pomatoschistus caucasicus</name>
    <dbReference type="NCBI Taxonomy" id="637954"/>
    <lineage>
        <taxon>Eukaryota</taxon>
        <taxon>Metazoa</taxon>
        <taxon>Chordata</taxon>
        <taxon>Craniata</taxon>
        <taxon>Vertebrata</taxon>
        <taxon>Euteleostomi</taxon>
        <taxon>Actinopterygii</taxon>
        <taxon>Neopterygii</taxon>
        <taxon>Teleostei</taxon>
        <taxon>Neoteleostei</taxon>
        <taxon>Acanthomorphata</taxon>
        <taxon>Gobiaria</taxon>
        <taxon>Gobiiformes</taxon>
        <taxon>Gobioidei</taxon>
        <taxon>Gobiidae</taxon>
        <taxon>Gobiinae</taxon>
        <taxon>Knipowitschia</taxon>
    </lineage>
</organism>
<dbReference type="EMBL" id="OZ035829">
    <property type="protein sequence ID" value="CAL1610226.1"/>
    <property type="molecule type" value="Genomic_DNA"/>
</dbReference>
<feature type="compositionally biased region" description="Basic residues" evidence="1">
    <location>
        <begin position="62"/>
        <end position="79"/>
    </location>
</feature>
<dbReference type="Proteomes" id="UP001497482">
    <property type="component" value="Chromosome 7"/>
</dbReference>
<reference evidence="2 3" key="1">
    <citation type="submission" date="2024-04" db="EMBL/GenBank/DDBJ databases">
        <authorList>
            <person name="Waldvogel A.-M."/>
            <person name="Schoenle A."/>
        </authorList>
    </citation>
    <scope>NUCLEOTIDE SEQUENCE [LARGE SCALE GENOMIC DNA]</scope>
</reference>
<dbReference type="AlphaFoldDB" id="A0AAV2MA19"/>
<keyword evidence="3" id="KW-1185">Reference proteome</keyword>
<feature type="region of interest" description="Disordered" evidence="1">
    <location>
        <begin position="1"/>
        <end position="93"/>
    </location>
</feature>
<evidence type="ECO:0000313" key="3">
    <source>
        <dbReference type="Proteomes" id="UP001497482"/>
    </source>
</evidence>
<evidence type="ECO:0000256" key="1">
    <source>
        <dbReference type="SAM" id="MobiDB-lite"/>
    </source>
</evidence>
<accession>A0AAV2MA19</accession>
<name>A0AAV2MA19_KNICA</name>